<comment type="similarity">
    <text evidence="1">Belongs to the peptidase A1 family.</text>
</comment>
<dbReference type="SUPFAM" id="SSF50630">
    <property type="entry name" value="Acid proteases"/>
    <property type="match status" value="1"/>
</dbReference>
<organism evidence="6 7">
    <name type="scientific">Setaria viridis</name>
    <name type="common">Green bristlegrass</name>
    <name type="synonym">Setaria italica subsp. viridis</name>
    <dbReference type="NCBI Taxonomy" id="4556"/>
    <lineage>
        <taxon>Eukaryota</taxon>
        <taxon>Viridiplantae</taxon>
        <taxon>Streptophyta</taxon>
        <taxon>Embryophyta</taxon>
        <taxon>Tracheophyta</taxon>
        <taxon>Spermatophyta</taxon>
        <taxon>Magnoliopsida</taxon>
        <taxon>Liliopsida</taxon>
        <taxon>Poales</taxon>
        <taxon>Poaceae</taxon>
        <taxon>PACMAD clade</taxon>
        <taxon>Panicoideae</taxon>
        <taxon>Panicodae</taxon>
        <taxon>Paniceae</taxon>
        <taxon>Cenchrinae</taxon>
        <taxon>Setaria</taxon>
    </lineage>
</organism>
<evidence type="ECO:0000256" key="2">
    <source>
        <dbReference type="ARBA" id="ARBA00022670"/>
    </source>
</evidence>
<evidence type="ECO:0000256" key="1">
    <source>
        <dbReference type="ARBA" id="ARBA00007447"/>
    </source>
</evidence>
<feature type="domain" description="Xylanase inhibitor N-terminal" evidence="5">
    <location>
        <begin position="2"/>
        <end position="164"/>
    </location>
</feature>
<keyword evidence="2" id="KW-0645">Protease</keyword>
<dbReference type="InterPro" id="IPR021109">
    <property type="entry name" value="Peptidase_aspartic_dom_sf"/>
</dbReference>
<dbReference type="Gene3D" id="2.40.70.10">
    <property type="entry name" value="Acid Proteases"/>
    <property type="match status" value="1"/>
</dbReference>
<evidence type="ECO:0000256" key="3">
    <source>
        <dbReference type="ARBA" id="ARBA00022801"/>
    </source>
</evidence>
<dbReference type="PANTHER" id="PTHR47967:SF60">
    <property type="entry name" value="PROTEIN ASPARTIC PROTEASE IN GUARD CELL 1-LIKE"/>
    <property type="match status" value="1"/>
</dbReference>
<evidence type="ECO:0000313" key="7">
    <source>
        <dbReference type="Proteomes" id="UP000298652"/>
    </source>
</evidence>
<dbReference type="AlphaFoldDB" id="A0A4U6U003"/>
<dbReference type="GO" id="GO:0008233">
    <property type="term" value="F:peptidase activity"/>
    <property type="evidence" value="ECO:0007669"/>
    <property type="project" value="UniProtKB-KW"/>
</dbReference>
<evidence type="ECO:0000256" key="4">
    <source>
        <dbReference type="SAM" id="MobiDB-lite"/>
    </source>
</evidence>
<name>A0A4U6U003_SETVI</name>
<sequence>MLEVDTGSDLSCVQCKPGARGVVVLQKEGPALRPLPSPRRTPPCCAAGPRARGWASTRPGAWRRRRARSAGTLSATATGPTQRACTVQLRHADADGDGRGGAVLGFLFGCGHAQSGLFTGIDGLLGLGRLPVSLVGQAAGAYGGAFSYCFPTKPSTLGYLTLGGGANAAAPGVRDDAAAARDSTVIRPCCSAILYGSQFFRSNISCHLSYCLSFLFCYL</sequence>
<accession>A0A4U6U003</accession>
<dbReference type="Proteomes" id="UP000298652">
    <property type="component" value="Chromosome 7"/>
</dbReference>
<dbReference type="GO" id="GO:0006508">
    <property type="term" value="P:proteolysis"/>
    <property type="evidence" value="ECO:0007669"/>
    <property type="project" value="UniProtKB-KW"/>
</dbReference>
<dbReference type="Gramene" id="TKW07304">
    <property type="protein sequence ID" value="TKW07304"/>
    <property type="gene ID" value="SEVIR_7G297109v2"/>
</dbReference>
<keyword evidence="7" id="KW-1185">Reference proteome</keyword>
<protein>
    <recommendedName>
        <fullName evidence="5">Xylanase inhibitor N-terminal domain-containing protein</fullName>
    </recommendedName>
</protein>
<dbReference type="InterPro" id="IPR032861">
    <property type="entry name" value="TAXi_N"/>
</dbReference>
<reference evidence="6" key="1">
    <citation type="submission" date="2019-03" db="EMBL/GenBank/DDBJ databases">
        <title>WGS assembly of Setaria viridis.</title>
        <authorList>
            <person name="Huang P."/>
            <person name="Jenkins J."/>
            <person name="Grimwood J."/>
            <person name="Barry K."/>
            <person name="Healey A."/>
            <person name="Mamidi S."/>
            <person name="Sreedasyam A."/>
            <person name="Shu S."/>
            <person name="Feldman M."/>
            <person name="Wu J."/>
            <person name="Yu Y."/>
            <person name="Chen C."/>
            <person name="Johnson J."/>
            <person name="Rokhsar D."/>
            <person name="Baxter I."/>
            <person name="Schmutz J."/>
            <person name="Brutnell T."/>
            <person name="Kellogg E."/>
        </authorList>
    </citation>
    <scope>NUCLEOTIDE SEQUENCE [LARGE SCALE GENOMIC DNA]</scope>
</reference>
<gene>
    <name evidence="6" type="ORF">SEVIR_7G297109v2</name>
</gene>
<evidence type="ECO:0000313" key="6">
    <source>
        <dbReference type="EMBL" id="TKW07304.1"/>
    </source>
</evidence>
<evidence type="ECO:0000259" key="5">
    <source>
        <dbReference type="Pfam" id="PF14543"/>
    </source>
</evidence>
<dbReference type="Pfam" id="PF14543">
    <property type="entry name" value="TAXi_N"/>
    <property type="match status" value="1"/>
</dbReference>
<dbReference type="EMBL" id="CM016558">
    <property type="protein sequence ID" value="TKW07304.1"/>
    <property type="molecule type" value="Genomic_DNA"/>
</dbReference>
<dbReference type="InterPro" id="IPR051708">
    <property type="entry name" value="Plant_Aspart_Prot_A1"/>
</dbReference>
<proteinExistence type="inferred from homology"/>
<dbReference type="PANTHER" id="PTHR47967">
    <property type="entry name" value="OS07G0603500 PROTEIN-RELATED"/>
    <property type="match status" value="1"/>
</dbReference>
<feature type="region of interest" description="Disordered" evidence="4">
    <location>
        <begin position="33"/>
        <end position="75"/>
    </location>
</feature>
<keyword evidence="3" id="KW-0378">Hydrolase</keyword>